<proteinExistence type="inferred from homology"/>
<dbReference type="PROSITE" id="PS00674">
    <property type="entry name" value="AAA"/>
    <property type="match status" value="1"/>
</dbReference>
<name>A0A1B2J7X8_PICPA</name>
<comment type="function">
    <text evidence="11">Component of the PEX1-PEX6 AAA ATPase complex involved in peroxisome biosynthesis. The complex acts as a protein dislocase complex that mediates the ATP-dependent extraction of the PEX5 receptor from peroxisomal membranes, an essential step for PEX5 recycling. Specifically recognizes PEX5 monoubiquitinated at 'Cys-6', and pulls it out of the peroxisome lumen through the PEX2-PEX10-PEX12 retrotranslocation channel. Extraction by the PEX1-PEX6 AAA ATPase complex is accompanied by unfolding of the TPR repeats and release of bound cargo from PEX5.</text>
</comment>
<sequence length="1168" mass="129926">MPGRTEMNQVTGPVLAHVIVTEDPYDTSERALLSTDLYELLYEDYANGSKSGLTLISIQLLGSSLFNEFQTFKVYESEEQLPPNTVNLCNMGNIIDYSADFTVDSAYLARVNSLLKLDTVIISVLPDVYSLASQASQQQLVDILGGNDQHTVIRQGDYNKDINGKISLCEPTDQGFLDSTTKVIVVKENNLNLPLLDRSQDRSQNYQEDVKMNLEHSISNYFSLNSLDPENQITTTGVQFSVRCLDTPIPVKKTAKSISVAQESEDESSPKLVEEDISNEDTLLYAFCKTTELAKIGCLSGDIVKMRSGQCQCITFECNCESCPVQYRYIRLRAFTDPNTYEKGCIYLTPILSFNLNNPKNVKLSPISIPDKRFELQGFQFSKFIPLAKQVTIARVSSPVTLDRTLQTLFLTNLKTYFESGRKVLSKDQLIPIPVDTILAKSIFSTYEKLGVDDSQFPTVIPEGKPDAIAWFKVTEISGELVDSASQQFIIDPLKTKMMQSGVISCSPPRNSQHCNWANYLGCGQMFPFPNVSGVTSSTFEYAKTLRKLIKATIDPSRLVNLQTTVLLSSLSRAIGKSLLVHSLALECGAHLVEIDGYEVLNPSSESKTIGTIRGKLDRVVESCTPLIVFIRHIEALTKKSEQQQKDSLAIKINELIDEYTAKPGVLFVASTNDSDNLSDELRAKFKFEIVLGVPSEQERTLIFKYLIDFDRKITPKVTEGTNELSFGPRNDLSLSSLSLQSAGLTPRDLISIVEHAKTLAVDRVENLAKHHNVSFESMVYSNGGYIKFTPEDVEKSINTARNKFSDSIGAPRIPNVKWEDVGGLDMVKDEILDTIDMPMKHPELFSNGIKKRSGILFYGPPGTGKTLLAKAIATNFALNFFSVKGPELLNMYIGESEANVRKVFQRARDAKPCVVFFDELDSVAPKRGNQGDSGGVMDRIVSQLLAELDGMSGGDGGDGVFVVGATNRPDLLDEALLRPGRFDKMLYLGVSDTHEKQSKIMEALSRKFKLHPSVDLNKLAESCPFTFTGADFYALCSDAMLNAMTRIANTVDQKIKRYNEELPEKSQVSTRWWFDNVATEEDIDVLVTMEDFDKSRTELVPSVSAEELDHYLRIRQNFEGGKEKKPEQENGLVDHLSNGSAENHILFGDEQVVEAIDENGNSIIARR</sequence>
<dbReference type="Gene3D" id="3.40.50.300">
    <property type="entry name" value="P-loop containing nucleotide triphosphate hydrolases"/>
    <property type="match status" value="2"/>
</dbReference>
<keyword evidence="7" id="KW-0472">Membrane</keyword>
<dbReference type="Gene3D" id="1.10.8.60">
    <property type="match status" value="1"/>
</dbReference>
<keyword evidence="5" id="KW-0378">Hydrolase</keyword>
<gene>
    <name evidence="14" type="primary">PEX6</name>
    <name evidence="14" type="ORF">ATY40_BA7500942</name>
</gene>
<evidence type="ECO:0000256" key="9">
    <source>
        <dbReference type="ARBA" id="ARBA00034920"/>
    </source>
</evidence>
<keyword evidence="6" id="KW-0067">ATP-binding</keyword>
<dbReference type="Pfam" id="PF00004">
    <property type="entry name" value="AAA"/>
    <property type="match status" value="2"/>
</dbReference>
<accession>A0A1B2J7X8</accession>
<dbReference type="InterPro" id="IPR056995">
    <property type="entry name" value="PEX6_4th_dom"/>
</dbReference>
<dbReference type="Proteomes" id="UP000094565">
    <property type="component" value="Chromosome 1"/>
</dbReference>
<dbReference type="GO" id="GO:0005524">
    <property type="term" value="F:ATP binding"/>
    <property type="evidence" value="ECO:0007669"/>
    <property type="project" value="UniProtKB-KW"/>
</dbReference>
<evidence type="ECO:0000256" key="6">
    <source>
        <dbReference type="ARBA" id="ARBA00022840"/>
    </source>
</evidence>
<dbReference type="GO" id="GO:0016887">
    <property type="term" value="F:ATP hydrolysis activity"/>
    <property type="evidence" value="ECO:0007669"/>
    <property type="project" value="InterPro"/>
</dbReference>
<evidence type="ECO:0000256" key="2">
    <source>
        <dbReference type="ARBA" id="ARBA00006914"/>
    </source>
</evidence>
<dbReference type="SMART" id="SM00382">
    <property type="entry name" value="AAA"/>
    <property type="match status" value="2"/>
</dbReference>
<dbReference type="GO" id="GO:0005829">
    <property type="term" value="C:cytosol"/>
    <property type="evidence" value="ECO:0007669"/>
    <property type="project" value="TreeGrafter"/>
</dbReference>
<evidence type="ECO:0000256" key="4">
    <source>
        <dbReference type="ARBA" id="ARBA00022741"/>
    </source>
</evidence>
<dbReference type="InterPro" id="IPR003960">
    <property type="entry name" value="ATPase_AAA_CS"/>
</dbReference>
<keyword evidence="15" id="KW-1185">Reference proteome</keyword>
<dbReference type="GO" id="GO:0005778">
    <property type="term" value="C:peroxisomal membrane"/>
    <property type="evidence" value="ECO:0007669"/>
    <property type="project" value="TreeGrafter"/>
</dbReference>
<evidence type="ECO:0000256" key="3">
    <source>
        <dbReference type="ARBA" id="ARBA00022593"/>
    </source>
</evidence>
<dbReference type="FunFam" id="1.10.8.60:FF:000039">
    <property type="entry name" value="peroxisome biogenesis factor 6"/>
    <property type="match status" value="1"/>
</dbReference>
<keyword evidence="4" id="KW-0547">Nucleotide-binding</keyword>
<comment type="subcellular location">
    <subcellularLocation>
        <location evidence="1">Membrane</location>
        <topology evidence="1">Peripheral membrane protein</topology>
    </subcellularLocation>
</comment>
<evidence type="ECO:0000313" key="15">
    <source>
        <dbReference type="Proteomes" id="UP000094565"/>
    </source>
</evidence>
<reference evidence="14 15" key="1">
    <citation type="submission" date="2016-02" db="EMBL/GenBank/DDBJ databases">
        <title>Comparative genomic and transcriptomic foundation for Pichia pastoris.</title>
        <authorList>
            <person name="Love K.R."/>
            <person name="Shah K.A."/>
            <person name="Whittaker C.A."/>
            <person name="Wu J."/>
            <person name="Bartlett M.C."/>
            <person name="Ma D."/>
            <person name="Leeson R.L."/>
            <person name="Priest M."/>
            <person name="Young S.K."/>
            <person name="Love J.C."/>
        </authorList>
    </citation>
    <scope>NUCLEOTIDE SEQUENCE [LARGE SCALE GENOMIC DNA]</scope>
    <source>
        <strain evidence="14 15">ATCC 28485</strain>
    </source>
</reference>
<evidence type="ECO:0000256" key="5">
    <source>
        <dbReference type="ARBA" id="ARBA00022801"/>
    </source>
</evidence>
<dbReference type="Pfam" id="PF23315">
    <property type="entry name" value="PEX6_4th"/>
    <property type="match status" value="1"/>
</dbReference>
<dbReference type="GO" id="GO:0016558">
    <property type="term" value="P:protein import into peroxisome matrix"/>
    <property type="evidence" value="ECO:0007669"/>
    <property type="project" value="TreeGrafter"/>
</dbReference>
<dbReference type="InterPro" id="IPR003593">
    <property type="entry name" value="AAA+_ATPase"/>
</dbReference>
<evidence type="ECO:0000256" key="11">
    <source>
        <dbReference type="ARBA" id="ARBA00059626"/>
    </source>
</evidence>
<dbReference type="InterPro" id="IPR027417">
    <property type="entry name" value="P-loop_NTPase"/>
</dbReference>
<dbReference type="AlphaFoldDB" id="A0A1B2J7X8"/>
<dbReference type="CDD" id="cd19527">
    <property type="entry name" value="RecA-like_PEX6_r2"/>
    <property type="match status" value="1"/>
</dbReference>
<dbReference type="SUPFAM" id="SSF52540">
    <property type="entry name" value="P-loop containing nucleoside triphosphate hydrolases"/>
    <property type="match status" value="2"/>
</dbReference>
<comment type="similarity">
    <text evidence="2">Belongs to the AAA ATPase family.</text>
</comment>
<dbReference type="EMBL" id="CP014584">
    <property type="protein sequence ID" value="ANZ74114.1"/>
    <property type="molecule type" value="Genomic_DNA"/>
</dbReference>
<comment type="catalytic activity">
    <reaction evidence="10">
        <text>ATP + H2O = ADP + phosphate + H(+)</text>
        <dbReference type="Rhea" id="RHEA:13065"/>
        <dbReference type="ChEBI" id="CHEBI:15377"/>
        <dbReference type="ChEBI" id="CHEBI:15378"/>
        <dbReference type="ChEBI" id="CHEBI:30616"/>
        <dbReference type="ChEBI" id="CHEBI:43474"/>
        <dbReference type="ChEBI" id="CHEBI:456216"/>
    </reaction>
    <physiologicalReaction direction="left-to-right" evidence="10">
        <dbReference type="Rhea" id="RHEA:13066"/>
    </physiologicalReaction>
</comment>
<evidence type="ECO:0000256" key="1">
    <source>
        <dbReference type="ARBA" id="ARBA00004170"/>
    </source>
</evidence>
<keyword evidence="3" id="KW-0962">Peroxisome biogenesis</keyword>
<dbReference type="InterPro" id="IPR050168">
    <property type="entry name" value="AAA_ATPase_domain"/>
</dbReference>
<dbReference type="InterPro" id="IPR047533">
    <property type="entry name" value="RecA-like_PEX6_r2"/>
</dbReference>
<dbReference type="PANTHER" id="PTHR23077:SF9">
    <property type="entry name" value="PEROXISOMAL ATPASE PEX6"/>
    <property type="match status" value="1"/>
</dbReference>
<feature type="domain" description="AAA+ ATPase" evidence="13">
    <location>
        <begin position="852"/>
        <end position="993"/>
    </location>
</feature>
<evidence type="ECO:0000256" key="12">
    <source>
        <dbReference type="ARBA" id="ARBA00081744"/>
    </source>
</evidence>
<evidence type="ECO:0000313" key="14">
    <source>
        <dbReference type="EMBL" id="ANZ74114.1"/>
    </source>
</evidence>
<evidence type="ECO:0000259" key="13">
    <source>
        <dbReference type="SMART" id="SM00382"/>
    </source>
</evidence>
<protein>
    <recommendedName>
        <fullName evidence="8">Peroxisomal ATPase PEX6</fullName>
    </recommendedName>
    <alternativeName>
        <fullName evidence="9">Peroxin-6</fullName>
    </alternativeName>
    <alternativeName>
        <fullName evidence="12">Peroxisome biosynthesis protein PAS5</fullName>
    </alternativeName>
</protein>
<evidence type="ECO:0000256" key="8">
    <source>
        <dbReference type="ARBA" id="ARBA00034811"/>
    </source>
</evidence>
<dbReference type="InterPro" id="IPR003959">
    <property type="entry name" value="ATPase_AAA_core"/>
</dbReference>
<dbReference type="FunFam" id="3.40.50.300:FF:000109">
    <property type="entry name" value="Peroxisomal biogenesis factor 6"/>
    <property type="match status" value="1"/>
</dbReference>
<evidence type="ECO:0000256" key="7">
    <source>
        <dbReference type="ARBA" id="ARBA00023136"/>
    </source>
</evidence>
<dbReference type="OrthoDB" id="5553750at2759"/>
<evidence type="ECO:0000256" key="10">
    <source>
        <dbReference type="ARBA" id="ARBA00048778"/>
    </source>
</evidence>
<organism evidence="14 15">
    <name type="scientific">Komagataella pastoris</name>
    <name type="common">Yeast</name>
    <name type="synonym">Pichia pastoris</name>
    <dbReference type="NCBI Taxonomy" id="4922"/>
    <lineage>
        <taxon>Eukaryota</taxon>
        <taxon>Fungi</taxon>
        <taxon>Dikarya</taxon>
        <taxon>Ascomycota</taxon>
        <taxon>Saccharomycotina</taxon>
        <taxon>Pichiomycetes</taxon>
        <taxon>Pichiales</taxon>
        <taxon>Pichiaceae</taxon>
        <taxon>Komagataella</taxon>
    </lineage>
</organism>
<dbReference type="PANTHER" id="PTHR23077">
    <property type="entry name" value="AAA-FAMILY ATPASE"/>
    <property type="match status" value="1"/>
</dbReference>
<feature type="domain" description="AAA+ ATPase" evidence="13">
    <location>
        <begin position="562"/>
        <end position="696"/>
    </location>
</feature>